<feature type="coiled-coil region" evidence="1">
    <location>
        <begin position="91"/>
        <end position="118"/>
    </location>
</feature>
<dbReference type="GeneID" id="9615804"/>
<organism evidence="3">
    <name type="scientific">Volvox carteri f. nagariensis</name>
    <dbReference type="NCBI Taxonomy" id="3068"/>
    <lineage>
        <taxon>Eukaryota</taxon>
        <taxon>Viridiplantae</taxon>
        <taxon>Chlorophyta</taxon>
        <taxon>core chlorophytes</taxon>
        <taxon>Chlorophyceae</taxon>
        <taxon>CS clade</taxon>
        <taxon>Chlamydomonadales</taxon>
        <taxon>Volvocaceae</taxon>
        <taxon>Volvox</taxon>
    </lineage>
</organism>
<dbReference type="KEGG" id="vcn:VOLCADRAFT_92346"/>
<evidence type="ECO:0000313" key="3">
    <source>
        <dbReference type="Proteomes" id="UP000001058"/>
    </source>
</evidence>
<reference evidence="2 3" key="1">
    <citation type="journal article" date="2010" name="Science">
        <title>Genomic analysis of organismal complexity in the multicellular green alga Volvox carteri.</title>
        <authorList>
            <person name="Prochnik S.E."/>
            <person name="Umen J."/>
            <person name="Nedelcu A.M."/>
            <person name="Hallmann A."/>
            <person name="Miller S.M."/>
            <person name="Nishii I."/>
            <person name="Ferris P."/>
            <person name="Kuo A."/>
            <person name="Mitros T."/>
            <person name="Fritz-Laylin L.K."/>
            <person name="Hellsten U."/>
            <person name="Chapman J."/>
            <person name="Simakov O."/>
            <person name="Rensing S.A."/>
            <person name="Terry A."/>
            <person name="Pangilinan J."/>
            <person name="Kapitonov V."/>
            <person name="Jurka J."/>
            <person name="Salamov A."/>
            <person name="Shapiro H."/>
            <person name="Schmutz J."/>
            <person name="Grimwood J."/>
            <person name="Lindquist E."/>
            <person name="Lucas S."/>
            <person name="Grigoriev I.V."/>
            <person name="Schmitt R."/>
            <person name="Kirk D."/>
            <person name="Rokhsar D.S."/>
        </authorList>
    </citation>
    <scope>NUCLEOTIDE SEQUENCE [LARGE SCALE GENOMIC DNA]</scope>
    <source>
        <strain evidence="3">f. Nagariensis / Eve</strain>
    </source>
</reference>
<dbReference type="RefSeq" id="XP_002951815.1">
    <property type="nucleotide sequence ID" value="XM_002951769.1"/>
</dbReference>
<dbReference type="EMBL" id="GL378346">
    <property type="protein sequence ID" value="EFJ47266.1"/>
    <property type="molecule type" value="Genomic_DNA"/>
</dbReference>
<dbReference type="AlphaFoldDB" id="D8TZF3"/>
<evidence type="ECO:0000256" key="1">
    <source>
        <dbReference type="SAM" id="Coils"/>
    </source>
</evidence>
<evidence type="ECO:0000313" key="2">
    <source>
        <dbReference type="EMBL" id="EFJ47266.1"/>
    </source>
</evidence>
<keyword evidence="3" id="KW-1185">Reference proteome</keyword>
<proteinExistence type="predicted"/>
<keyword evidence="1" id="KW-0175">Coiled coil</keyword>
<protein>
    <submittedName>
        <fullName evidence="2">Uncharacterized protein</fullName>
    </submittedName>
</protein>
<dbReference type="OrthoDB" id="559878at2759"/>
<name>D8TZF3_VOLCA</name>
<accession>D8TZF3</accession>
<dbReference type="InParanoid" id="D8TZF3"/>
<dbReference type="Proteomes" id="UP000001058">
    <property type="component" value="Unassembled WGS sequence"/>
</dbReference>
<gene>
    <name evidence="2" type="ORF">VOLCADRAFT_92346</name>
</gene>
<sequence>MSTTSFTPEPVGTVPSPRVLFDYRPKKERNVHQTIIGVKWYSAPVNHLTPGRQAPASKPLEEHIAQSCSLFLDACIATARAEFQSHLVSHGDKLQQLNDDLKQRINDLNSKLEEHKEVTSSPQEHSTALKQGLVGERKLTVQRAKELNARTEMLWPSGVPCRASWPQCAIKREPKVAAGCKGVDTATGASVPKRPQVQPEATSSACRHIDHGALIVDGLPADWVHDEVIQKLQRRVQQLTGLKVVFKDCTVEAHQSITVCNSRRTTQNGSTSRQLRHRIEPYKGYRSSWAWMLRVMLVLMASSESYRRDYQDVFWHLAGIERAPSWWDTHLMVLTEPGSGIWEKVDTSNLVAELRQRNPTNE</sequence>